<feature type="domain" description="Flagellar hook protein FlgE D2" evidence="8">
    <location>
        <begin position="178"/>
        <end position="319"/>
    </location>
</feature>
<evidence type="ECO:0000256" key="1">
    <source>
        <dbReference type="ARBA" id="ARBA00004117"/>
    </source>
</evidence>
<keyword evidence="10" id="KW-0969">Cilium</keyword>
<accession>A0A1I5UJE1</accession>
<feature type="domain" description="Flagellar basal body rod protein N-terminal" evidence="6">
    <location>
        <begin position="3"/>
        <end position="33"/>
    </location>
</feature>
<dbReference type="Pfam" id="PF00460">
    <property type="entry name" value="Flg_bb_rod"/>
    <property type="match status" value="1"/>
</dbReference>
<keyword evidence="10" id="KW-0966">Cell projection</keyword>
<dbReference type="Gene3D" id="2.60.98.20">
    <property type="entry name" value="Flagellar hook protein FlgE"/>
    <property type="match status" value="1"/>
</dbReference>
<dbReference type="GO" id="GO:0009424">
    <property type="term" value="C:bacterial-type flagellum hook"/>
    <property type="evidence" value="ECO:0007669"/>
    <property type="project" value="TreeGrafter"/>
</dbReference>
<dbReference type="OrthoDB" id="8372879at2"/>
<dbReference type="RefSeq" id="WP_093334341.1">
    <property type="nucleotide sequence ID" value="NZ_FOXP01000012.1"/>
</dbReference>
<dbReference type="PANTHER" id="PTHR30435">
    <property type="entry name" value="FLAGELLAR PROTEIN"/>
    <property type="match status" value="1"/>
</dbReference>
<comment type="function">
    <text evidence="5">A flexible structure which links the flagellar filament to the drive apparatus in the basal body.</text>
</comment>
<reference evidence="10 11" key="1">
    <citation type="submission" date="2016-10" db="EMBL/GenBank/DDBJ databases">
        <authorList>
            <person name="de Groot N.N."/>
        </authorList>
    </citation>
    <scope>NUCLEOTIDE SEQUENCE [LARGE SCALE GENOMIC DNA]</scope>
    <source>
        <strain evidence="10 11">CGMCC 1.9113</strain>
    </source>
</reference>
<dbReference type="InterPro" id="IPR020013">
    <property type="entry name" value="Flagellar_FlgE/F/G"/>
</dbReference>
<evidence type="ECO:0000313" key="11">
    <source>
        <dbReference type="Proteomes" id="UP000199586"/>
    </source>
</evidence>
<dbReference type="GO" id="GO:0009425">
    <property type="term" value="C:bacterial-type flagellum basal body"/>
    <property type="evidence" value="ECO:0007669"/>
    <property type="project" value="UniProtKB-SubCell"/>
</dbReference>
<evidence type="ECO:0000256" key="5">
    <source>
        <dbReference type="RuleBase" id="RU362116"/>
    </source>
</evidence>
<dbReference type="InterPro" id="IPR011491">
    <property type="entry name" value="FlgE_D2"/>
</dbReference>
<comment type="similarity">
    <text evidence="2 5">Belongs to the flagella basal body rod proteins family.</text>
</comment>
<dbReference type="NCBIfam" id="TIGR03506">
    <property type="entry name" value="FlgEFG_subfam"/>
    <property type="match status" value="1"/>
</dbReference>
<evidence type="ECO:0000256" key="4">
    <source>
        <dbReference type="ARBA" id="ARBA00023143"/>
    </source>
</evidence>
<dbReference type="InterPro" id="IPR001444">
    <property type="entry name" value="Flag_bb_rod_N"/>
</dbReference>
<dbReference type="Pfam" id="PF06429">
    <property type="entry name" value="Flg_bbr_C"/>
    <property type="match status" value="1"/>
</dbReference>
<keyword evidence="10" id="KW-0282">Flagellum</keyword>
<dbReference type="GO" id="GO:0071978">
    <property type="term" value="P:bacterial-type flagellum-dependent swarming motility"/>
    <property type="evidence" value="ECO:0007669"/>
    <property type="project" value="TreeGrafter"/>
</dbReference>
<evidence type="ECO:0000256" key="2">
    <source>
        <dbReference type="ARBA" id="ARBA00009677"/>
    </source>
</evidence>
<protein>
    <recommendedName>
        <fullName evidence="3 5">Flagellar hook protein FlgE</fullName>
    </recommendedName>
</protein>
<evidence type="ECO:0000256" key="3">
    <source>
        <dbReference type="ARBA" id="ARBA00019015"/>
    </source>
</evidence>
<dbReference type="InterPro" id="IPR037058">
    <property type="entry name" value="Falgellar_hook_FlgE_sf"/>
</dbReference>
<dbReference type="InterPro" id="IPR037925">
    <property type="entry name" value="FlgE/F/G-like"/>
</dbReference>
<dbReference type="SUPFAM" id="SSF117143">
    <property type="entry name" value="Flagellar hook protein flgE"/>
    <property type="match status" value="1"/>
</dbReference>
<gene>
    <name evidence="10" type="ORF">SAMN04488241_11216</name>
</gene>
<sequence length="440" mass="45571">MSFYTALSGLQASQTDMATISHNLANVSTTGFKRSRTEFADVIASSVSTDPRKMVGSGVVVKGNTQQFKEGNLQTTSNALDLALVGEGFFIMKGTGTSDSVNYTRNGSFSVDSNNNVVDAQGSYLMVYPVDSDGNVTATGKTGLTNLQIQQTSGTPKATSKVETAVQLSSTSTVKGDAADYKFDRTDTTTYNNSVAQRVYDANGNPMTMTSYYVRTKGGTSAVPESAGPPPVAAQAATTGTWDVYTFIGDQQMSVGAGKDQKVELVYDDKGSLKTPAAAITFNEFAPTSGAAAQTVSLNLAGSTQLSSAFAVNAKKQDGIAVGQLAGVTVTDGGLIRASFSNGDIVPLGKVALAKFSTPTGLRQTGAAYWEATGVSGEASLGSAAADGFGKLMSGTIEGSNVDITEELVNLIAAQRNFQANAKALDTASQVSQTIFNIRS</sequence>
<dbReference type="Proteomes" id="UP000199586">
    <property type="component" value="Unassembled WGS sequence"/>
</dbReference>
<name>A0A1I5UJE1_9SPHN</name>
<dbReference type="Pfam" id="PF07559">
    <property type="entry name" value="FlgE_D2"/>
    <property type="match status" value="1"/>
</dbReference>
<evidence type="ECO:0000259" key="6">
    <source>
        <dbReference type="Pfam" id="PF00460"/>
    </source>
</evidence>
<dbReference type="EMBL" id="FOXP01000012">
    <property type="protein sequence ID" value="SFP95350.1"/>
    <property type="molecule type" value="Genomic_DNA"/>
</dbReference>
<dbReference type="PANTHER" id="PTHR30435:SF1">
    <property type="entry name" value="FLAGELLAR HOOK PROTEIN FLGE"/>
    <property type="match status" value="1"/>
</dbReference>
<comment type="subcellular location">
    <subcellularLocation>
        <location evidence="1 5">Bacterial flagellum basal body</location>
    </subcellularLocation>
</comment>
<dbReference type="InterPro" id="IPR010930">
    <property type="entry name" value="Flg_bb/hook_C_dom"/>
</dbReference>
<evidence type="ECO:0000313" key="10">
    <source>
        <dbReference type="EMBL" id="SFP95350.1"/>
    </source>
</evidence>
<organism evidence="10 11">
    <name type="scientific">Sphingomonas rubra</name>
    <dbReference type="NCBI Taxonomy" id="634430"/>
    <lineage>
        <taxon>Bacteria</taxon>
        <taxon>Pseudomonadati</taxon>
        <taxon>Pseudomonadota</taxon>
        <taxon>Alphaproteobacteria</taxon>
        <taxon>Sphingomonadales</taxon>
        <taxon>Sphingomonadaceae</taxon>
        <taxon>Sphingomonas</taxon>
    </lineage>
</organism>
<keyword evidence="11" id="KW-1185">Reference proteome</keyword>
<keyword evidence="4 5" id="KW-0975">Bacterial flagellum</keyword>
<dbReference type="GO" id="GO:0005829">
    <property type="term" value="C:cytosol"/>
    <property type="evidence" value="ECO:0007669"/>
    <property type="project" value="TreeGrafter"/>
</dbReference>
<evidence type="ECO:0000259" key="7">
    <source>
        <dbReference type="Pfam" id="PF06429"/>
    </source>
</evidence>
<dbReference type="InterPro" id="IPR053967">
    <property type="entry name" value="LlgE_F_G-like_D1"/>
</dbReference>
<dbReference type="AlphaFoldDB" id="A0A1I5UJE1"/>
<feature type="domain" description="Flagellar basal-body/hook protein C-terminal" evidence="7">
    <location>
        <begin position="394"/>
        <end position="437"/>
    </location>
</feature>
<evidence type="ECO:0000259" key="9">
    <source>
        <dbReference type="Pfam" id="PF22692"/>
    </source>
</evidence>
<proteinExistence type="inferred from homology"/>
<evidence type="ECO:0000259" key="8">
    <source>
        <dbReference type="Pfam" id="PF07559"/>
    </source>
</evidence>
<dbReference type="Pfam" id="PF22692">
    <property type="entry name" value="LlgE_F_G_D1"/>
    <property type="match status" value="1"/>
</dbReference>
<dbReference type="STRING" id="634430.SAMN04488241_11216"/>
<feature type="domain" description="Flagellar hook protein FlgE/F/G-like D1" evidence="9">
    <location>
        <begin position="83"/>
        <end position="150"/>
    </location>
</feature>